<feature type="domain" description="ABC3 transporter permease C-terminal" evidence="8">
    <location>
        <begin position="286"/>
        <end position="405"/>
    </location>
</feature>
<evidence type="ECO:0000256" key="6">
    <source>
        <dbReference type="ARBA" id="ARBA00038076"/>
    </source>
</evidence>
<organism evidence="10 11">
    <name type="scientific">Gordonia phthalatica</name>
    <dbReference type="NCBI Taxonomy" id="1136941"/>
    <lineage>
        <taxon>Bacteria</taxon>
        <taxon>Bacillati</taxon>
        <taxon>Actinomycetota</taxon>
        <taxon>Actinomycetes</taxon>
        <taxon>Mycobacteriales</taxon>
        <taxon>Gordoniaceae</taxon>
        <taxon>Gordonia</taxon>
    </lineage>
</organism>
<dbReference type="PANTHER" id="PTHR30572">
    <property type="entry name" value="MEMBRANE COMPONENT OF TRANSPORTER-RELATED"/>
    <property type="match status" value="1"/>
</dbReference>
<feature type="domain" description="MacB-like periplasmic core" evidence="9">
    <location>
        <begin position="22"/>
        <end position="237"/>
    </location>
</feature>
<evidence type="ECO:0000313" key="10">
    <source>
        <dbReference type="EMBL" id="ALG86267.1"/>
    </source>
</evidence>
<accession>A0A0N9NJV4</accession>
<evidence type="ECO:0000313" key="11">
    <source>
        <dbReference type="Proteomes" id="UP000063789"/>
    </source>
</evidence>
<dbReference type="KEGG" id="goq:ACH46_19460"/>
<dbReference type="InterPro" id="IPR003838">
    <property type="entry name" value="ABC3_permease_C"/>
</dbReference>
<feature type="transmembrane region" description="Helical" evidence="7">
    <location>
        <begin position="788"/>
        <end position="809"/>
    </location>
</feature>
<evidence type="ECO:0000259" key="9">
    <source>
        <dbReference type="Pfam" id="PF12704"/>
    </source>
</evidence>
<comment type="subcellular location">
    <subcellularLocation>
        <location evidence="1">Cell membrane</location>
        <topology evidence="1">Multi-pass membrane protein</topology>
    </subcellularLocation>
</comment>
<dbReference type="Pfam" id="PF02687">
    <property type="entry name" value="FtsX"/>
    <property type="match status" value="2"/>
</dbReference>
<evidence type="ECO:0000256" key="7">
    <source>
        <dbReference type="SAM" id="Phobius"/>
    </source>
</evidence>
<reference evidence="11" key="1">
    <citation type="submission" date="2015-06" db="EMBL/GenBank/DDBJ databases">
        <title>Complete genome sequence and metabolic analysis of phthalate degradation pathway in Gordonia sp. QH-11.</title>
        <authorList>
            <person name="Jin D."/>
            <person name="Kong X."/>
            <person name="Bai Z."/>
        </authorList>
    </citation>
    <scope>NUCLEOTIDE SEQUENCE [LARGE SCALE GENOMIC DNA]</scope>
    <source>
        <strain evidence="11">QH-11</strain>
    </source>
</reference>
<evidence type="ECO:0000256" key="2">
    <source>
        <dbReference type="ARBA" id="ARBA00022475"/>
    </source>
</evidence>
<feature type="transmembrane region" description="Helical" evidence="7">
    <location>
        <begin position="510"/>
        <end position="530"/>
    </location>
</feature>
<dbReference type="Proteomes" id="UP000063789">
    <property type="component" value="Chromosome"/>
</dbReference>
<keyword evidence="2" id="KW-1003">Cell membrane</keyword>
<gene>
    <name evidence="10" type="ORF">ACH46_19460</name>
</gene>
<proteinExistence type="inferred from homology"/>
<dbReference type="EMBL" id="CP011853">
    <property type="protein sequence ID" value="ALG86267.1"/>
    <property type="molecule type" value="Genomic_DNA"/>
</dbReference>
<evidence type="ECO:0000256" key="1">
    <source>
        <dbReference type="ARBA" id="ARBA00004651"/>
    </source>
</evidence>
<dbReference type="STRING" id="1136941.ACH46_19460"/>
<reference evidence="10 11" key="2">
    <citation type="journal article" date="2017" name="Int. J. Syst. Evol. Microbiol.">
        <title>Gordonia phthalatica sp. nov., a di-n-butyl phthalate-degrading bacterium isolated from activated sludge.</title>
        <authorList>
            <person name="Jin D."/>
            <person name="Kong X."/>
            <person name="Jia M."/>
            <person name="Yu X."/>
            <person name="Wang X."/>
            <person name="Zhuang X."/>
            <person name="Deng Y."/>
            <person name="Bai Z."/>
        </authorList>
    </citation>
    <scope>NUCLEOTIDE SEQUENCE [LARGE SCALE GENOMIC DNA]</scope>
    <source>
        <strain evidence="10 11">QH-11</strain>
    </source>
</reference>
<dbReference type="GO" id="GO:0005886">
    <property type="term" value="C:plasma membrane"/>
    <property type="evidence" value="ECO:0007669"/>
    <property type="project" value="UniProtKB-SubCell"/>
</dbReference>
<feature type="transmembrane region" description="Helical" evidence="7">
    <location>
        <begin position="279"/>
        <end position="303"/>
    </location>
</feature>
<dbReference type="RefSeq" id="WP_062394422.1">
    <property type="nucleotide sequence ID" value="NZ_CP011853.1"/>
</dbReference>
<evidence type="ECO:0000259" key="8">
    <source>
        <dbReference type="Pfam" id="PF02687"/>
    </source>
</evidence>
<dbReference type="GO" id="GO:0022857">
    <property type="term" value="F:transmembrane transporter activity"/>
    <property type="evidence" value="ECO:0007669"/>
    <property type="project" value="TreeGrafter"/>
</dbReference>
<evidence type="ECO:0000256" key="4">
    <source>
        <dbReference type="ARBA" id="ARBA00022989"/>
    </source>
</evidence>
<keyword evidence="11" id="KW-1185">Reference proteome</keyword>
<keyword evidence="3 7" id="KW-0812">Transmembrane</keyword>
<dbReference type="InterPro" id="IPR050250">
    <property type="entry name" value="Macrolide_Exporter_MacB"/>
</dbReference>
<keyword evidence="4 7" id="KW-1133">Transmembrane helix</keyword>
<keyword evidence="5 7" id="KW-0472">Membrane</keyword>
<dbReference type="AlphaFoldDB" id="A0A0N9NJV4"/>
<sequence>MASTVMRKVSLRSLASHKLRLILTVFSVVLGTSFVAGAVIFTSTVGGAFNSIFDNVAKGVSVEISAVEQQSSGIPNAVVDDLTKNKKQLGIDRLSTGNTGSVTLADASGRAIQTGGAPSVGLSYEPADTAVGEQPTIVDGRAPERSGEIAVNSEAASKGDLKVGSKTKVVVGAGLSKPMEVTVVGITEMPSSTGGYVGVLFDRASAAKLFSDGKHVATVDLTARPGVTDTQLRDAVHAHLAKLIEQQGQKIDLDKVYQVRTGEQVREDQKASIDQFLTIFRTILLAFAGIGLLVGTFIIYNTFSMIVAQRNRELALLRAIGASRKNVSRSVLLEALIVGVIGGVLGLALGIGIAAAMIAFTESQGVPSNGIEVGAGAIGAAIFVGVVVTLLSAWIPARRASRIPPVEAMRESTVEPGAGSLRTRTLIGAIIGVLGIAALVIGGLGEGTGPAMTVGLGAVLAIVAVVLTAPAISRPVVSAFGAVFEKPFGTVGKLARTNAVRNPRRTAATAFALTLGLMLVVIIGTLGWSFKGTVDSAVDKGLRADFVVTGTNNMPLPLSVVDYVKEAEGAEKVVAQAYGAAKYDGHDVYLSSPYGGNIGDVASIDVLQGKQELPGDGLLISDTTARDNGWKLGQHVMFVSTDGDEVPTTVTGVFAANEAIASMMVGWDSYEKLVPNVMKRISGPVLVVAKPGVKADDLRTQLEDATAEFLTAQVQDRSQFKNSISSQIDQMMITLYALLGLSLVIAVLGIINTLALSVVERKQEIGMLRAVGMSRGQVRRTIYLESTYIAVFGALLGTVLGLAIGVPLVRTLAHWGLDGVVVPWALIGGTLVGAAVVGVVAALWPAVTAARTRPLEAITAE</sequence>
<dbReference type="Pfam" id="PF12704">
    <property type="entry name" value="MacB_PCD"/>
    <property type="match status" value="2"/>
</dbReference>
<dbReference type="PANTHER" id="PTHR30572:SF4">
    <property type="entry name" value="ABC TRANSPORTER PERMEASE YTRF"/>
    <property type="match status" value="1"/>
</dbReference>
<name>A0A0N9NJV4_9ACTN</name>
<feature type="transmembrane region" description="Helical" evidence="7">
    <location>
        <begin position="21"/>
        <end position="41"/>
    </location>
</feature>
<feature type="domain" description="MacB-like periplasmic core" evidence="9">
    <location>
        <begin position="506"/>
        <end position="704"/>
    </location>
</feature>
<feature type="transmembrane region" description="Helical" evidence="7">
    <location>
        <begin position="331"/>
        <end position="361"/>
    </location>
</feature>
<dbReference type="OrthoDB" id="9780560at2"/>
<feature type="domain" description="ABC3 transporter permease C-terminal" evidence="8">
    <location>
        <begin position="738"/>
        <end position="852"/>
    </location>
</feature>
<evidence type="ECO:0000256" key="3">
    <source>
        <dbReference type="ARBA" id="ARBA00022692"/>
    </source>
</evidence>
<comment type="similarity">
    <text evidence="6">Belongs to the ABC-4 integral membrane protein family.</text>
</comment>
<feature type="transmembrane region" description="Helical" evidence="7">
    <location>
        <begin position="426"/>
        <end position="445"/>
    </location>
</feature>
<feature type="transmembrane region" description="Helical" evidence="7">
    <location>
        <begin position="373"/>
        <end position="395"/>
    </location>
</feature>
<evidence type="ECO:0000256" key="5">
    <source>
        <dbReference type="ARBA" id="ARBA00023136"/>
    </source>
</evidence>
<protein>
    <submittedName>
        <fullName evidence="10">Membrane protein</fullName>
    </submittedName>
</protein>
<feature type="transmembrane region" description="Helical" evidence="7">
    <location>
        <begin position="735"/>
        <end position="759"/>
    </location>
</feature>
<dbReference type="InterPro" id="IPR025857">
    <property type="entry name" value="MacB_PCD"/>
</dbReference>
<dbReference type="PATRIC" id="fig|1136941.3.peg.3984"/>
<feature type="transmembrane region" description="Helical" evidence="7">
    <location>
        <begin position="451"/>
        <end position="472"/>
    </location>
</feature>
<feature type="transmembrane region" description="Helical" evidence="7">
    <location>
        <begin position="821"/>
        <end position="844"/>
    </location>
</feature>